<dbReference type="EMBL" id="CAJPUY010000009">
    <property type="protein sequence ID" value="CAG2142843.1"/>
    <property type="molecule type" value="Genomic_DNA"/>
</dbReference>
<evidence type="ECO:0000256" key="2">
    <source>
        <dbReference type="ARBA" id="ARBA00023015"/>
    </source>
</evidence>
<dbReference type="PRINTS" id="PR00039">
    <property type="entry name" value="HTHLYSR"/>
</dbReference>
<dbReference type="GO" id="GO:0003700">
    <property type="term" value="F:DNA-binding transcription factor activity"/>
    <property type="evidence" value="ECO:0007669"/>
    <property type="project" value="InterPro"/>
</dbReference>
<keyword evidence="2" id="KW-0805">Transcription regulation</keyword>
<accession>A0A916IU44</accession>
<dbReference type="SUPFAM" id="SSF53850">
    <property type="entry name" value="Periplasmic binding protein-like II"/>
    <property type="match status" value="1"/>
</dbReference>
<dbReference type="SUPFAM" id="SSF46785">
    <property type="entry name" value="Winged helix' DNA-binding domain"/>
    <property type="match status" value="1"/>
</dbReference>
<dbReference type="Gene3D" id="1.10.10.10">
    <property type="entry name" value="Winged helix-like DNA-binding domain superfamily/Winged helix DNA-binding domain"/>
    <property type="match status" value="1"/>
</dbReference>
<evidence type="ECO:0000259" key="5">
    <source>
        <dbReference type="PROSITE" id="PS50931"/>
    </source>
</evidence>
<dbReference type="PROSITE" id="PS50931">
    <property type="entry name" value="HTH_LYSR"/>
    <property type="match status" value="1"/>
</dbReference>
<keyword evidence="7" id="KW-1185">Reference proteome</keyword>
<comment type="similarity">
    <text evidence="1">Belongs to the LysR transcriptional regulatory family.</text>
</comment>
<dbReference type="AlphaFoldDB" id="A0A916IU44"/>
<sequence length="312" mass="34072">MLDAVSLDQLRTFIAAVDEGSFSAAGRKLRRAQSVVSHTLANLEGQIGVRLFDRSGRYPRLTDEGTALLAQARLVVSGMDGFKSTARAIADGLEPELSVVVDVMYPMASLTDAVGAFRKAFPHTPLRLYVEALGAVLQPVLAQKCRLGISGSMPSVPEVLDAEKLRDVPMVTVTGPSHPLAARKGILRPRDLKAHVQLVLTDRTSLSEGMTFDVFSPQTWHLADLGAKHAFLRAGFGWGHMPVEMVQHDLDAGHLIRLQIEQFQPHTPPIPMFAVYRKDTPPGPAGQWLLRRLKGGEAEPLQSCQERPGARR</sequence>
<keyword evidence="4" id="KW-0804">Transcription</keyword>
<dbReference type="InterPro" id="IPR036390">
    <property type="entry name" value="WH_DNA-bd_sf"/>
</dbReference>
<evidence type="ECO:0000256" key="4">
    <source>
        <dbReference type="ARBA" id="ARBA00023163"/>
    </source>
</evidence>
<dbReference type="RefSeq" id="WP_211947681.1">
    <property type="nucleotide sequence ID" value="NZ_CAJPUY010000009.1"/>
</dbReference>
<dbReference type="Proteomes" id="UP000672934">
    <property type="component" value="Unassembled WGS sequence"/>
</dbReference>
<proteinExistence type="inferred from homology"/>
<comment type="caution">
    <text evidence="6">The sequence shown here is derived from an EMBL/GenBank/DDBJ whole genome shotgun (WGS) entry which is preliminary data.</text>
</comment>
<dbReference type="InterPro" id="IPR036388">
    <property type="entry name" value="WH-like_DNA-bd_sf"/>
</dbReference>
<dbReference type="Gene3D" id="3.40.190.290">
    <property type="match status" value="1"/>
</dbReference>
<reference evidence="6" key="1">
    <citation type="submission" date="2021-03" db="EMBL/GenBank/DDBJ databases">
        <authorList>
            <person name="Peeters C."/>
        </authorList>
    </citation>
    <scope>NUCLEOTIDE SEQUENCE</scope>
    <source>
        <strain evidence="6">LMG 31506</strain>
    </source>
</reference>
<feature type="domain" description="HTH lysR-type" evidence="5">
    <location>
        <begin position="5"/>
        <end position="62"/>
    </location>
</feature>
<evidence type="ECO:0000313" key="7">
    <source>
        <dbReference type="Proteomes" id="UP000672934"/>
    </source>
</evidence>
<dbReference type="PANTHER" id="PTHR30126">
    <property type="entry name" value="HTH-TYPE TRANSCRIPTIONAL REGULATOR"/>
    <property type="match status" value="1"/>
</dbReference>
<dbReference type="InterPro" id="IPR000847">
    <property type="entry name" value="LysR_HTH_N"/>
</dbReference>
<gene>
    <name evidence="6" type="primary">yhaJ_2</name>
    <name evidence="6" type="ORF">LMG31506_02717</name>
</gene>
<dbReference type="GO" id="GO:0000976">
    <property type="term" value="F:transcription cis-regulatory region binding"/>
    <property type="evidence" value="ECO:0007669"/>
    <property type="project" value="TreeGrafter"/>
</dbReference>
<dbReference type="FunFam" id="1.10.10.10:FF:000001">
    <property type="entry name" value="LysR family transcriptional regulator"/>
    <property type="match status" value="1"/>
</dbReference>
<name>A0A916IU44_9BURK</name>
<organism evidence="6 7">
    <name type="scientific">Cupriavidus yeoncheonensis</name>
    <dbReference type="NCBI Taxonomy" id="1462994"/>
    <lineage>
        <taxon>Bacteria</taxon>
        <taxon>Pseudomonadati</taxon>
        <taxon>Pseudomonadota</taxon>
        <taxon>Betaproteobacteria</taxon>
        <taxon>Burkholderiales</taxon>
        <taxon>Burkholderiaceae</taxon>
        <taxon>Cupriavidus</taxon>
    </lineage>
</organism>
<dbReference type="Pfam" id="PF03466">
    <property type="entry name" value="LysR_substrate"/>
    <property type="match status" value="1"/>
</dbReference>
<dbReference type="InterPro" id="IPR005119">
    <property type="entry name" value="LysR_subst-bd"/>
</dbReference>
<evidence type="ECO:0000313" key="6">
    <source>
        <dbReference type="EMBL" id="CAG2142843.1"/>
    </source>
</evidence>
<dbReference type="PANTHER" id="PTHR30126:SF91">
    <property type="entry name" value="LYSR FAMILY TRANSCRIPTIONAL REGULATOR"/>
    <property type="match status" value="1"/>
</dbReference>
<keyword evidence="3" id="KW-0238">DNA-binding</keyword>
<dbReference type="Pfam" id="PF00126">
    <property type="entry name" value="HTH_1"/>
    <property type="match status" value="1"/>
</dbReference>
<evidence type="ECO:0000256" key="3">
    <source>
        <dbReference type="ARBA" id="ARBA00023125"/>
    </source>
</evidence>
<evidence type="ECO:0000256" key="1">
    <source>
        <dbReference type="ARBA" id="ARBA00009437"/>
    </source>
</evidence>
<protein>
    <submittedName>
        <fullName evidence="6">HTH-type transcriptional regulator YhaJ</fullName>
    </submittedName>
</protein>